<reference evidence="2" key="1">
    <citation type="submission" date="2015-05" db="UniProtKB">
        <authorList>
            <consortium name="EnsemblMetazoa"/>
        </authorList>
    </citation>
    <scope>IDENTIFICATION</scope>
</reference>
<protein>
    <submittedName>
        <fullName evidence="2">Uncharacterized protein</fullName>
    </submittedName>
</protein>
<dbReference type="VEuPathDB" id="VectorBase:RPRC006466"/>
<accession>T1HQZ6</accession>
<dbReference type="AlphaFoldDB" id="T1HQZ6"/>
<sequence length="135" mass="14537">DELSADNSGDSNPLKSLGVALTLELVTGFSRMWNTLFPHKNSTEIIIGAEGHLKERSTKTLGRLFHIGNPRTSTDLERPKSTTLGRKMAHHSSTRELEQFNDKNSSGLPVAAAPLNSTPDPASTQAKSDSVPIST</sequence>
<dbReference type="EnsemblMetazoa" id="RPRC006466-RA">
    <property type="protein sequence ID" value="RPRC006466-PA"/>
    <property type="gene ID" value="RPRC006466"/>
</dbReference>
<evidence type="ECO:0000256" key="1">
    <source>
        <dbReference type="SAM" id="MobiDB-lite"/>
    </source>
</evidence>
<feature type="region of interest" description="Disordered" evidence="1">
    <location>
        <begin position="66"/>
        <end position="135"/>
    </location>
</feature>
<name>T1HQZ6_RHOPR</name>
<proteinExistence type="predicted"/>
<dbReference type="HOGENOM" id="CLU_1891009_0_0_1"/>
<feature type="compositionally biased region" description="Polar residues" evidence="1">
    <location>
        <begin position="115"/>
        <end position="135"/>
    </location>
</feature>
<dbReference type="Proteomes" id="UP000015103">
    <property type="component" value="Unassembled WGS sequence"/>
</dbReference>
<organism evidence="2 3">
    <name type="scientific">Rhodnius prolixus</name>
    <name type="common">Triatomid bug</name>
    <dbReference type="NCBI Taxonomy" id="13249"/>
    <lineage>
        <taxon>Eukaryota</taxon>
        <taxon>Metazoa</taxon>
        <taxon>Ecdysozoa</taxon>
        <taxon>Arthropoda</taxon>
        <taxon>Hexapoda</taxon>
        <taxon>Insecta</taxon>
        <taxon>Pterygota</taxon>
        <taxon>Neoptera</taxon>
        <taxon>Paraneoptera</taxon>
        <taxon>Hemiptera</taxon>
        <taxon>Heteroptera</taxon>
        <taxon>Panheteroptera</taxon>
        <taxon>Cimicomorpha</taxon>
        <taxon>Reduviidae</taxon>
        <taxon>Triatominae</taxon>
        <taxon>Rhodnius</taxon>
    </lineage>
</organism>
<dbReference type="InParanoid" id="T1HQZ6"/>
<evidence type="ECO:0000313" key="2">
    <source>
        <dbReference type="EnsemblMetazoa" id="RPRC006466-PA"/>
    </source>
</evidence>
<evidence type="ECO:0000313" key="3">
    <source>
        <dbReference type="Proteomes" id="UP000015103"/>
    </source>
</evidence>
<dbReference type="EMBL" id="ACPB03035474">
    <property type="status" value="NOT_ANNOTATED_CDS"/>
    <property type="molecule type" value="Genomic_DNA"/>
</dbReference>
<keyword evidence="3" id="KW-1185">Reference proteome</keyword>